<dbReference type="Pfam" id="PF24883">
    <property type="entry name" value="NPHP3_N"/>
    <property type="match status" value="1"/>
</dbReference>
<evidence type="ECO:0000256" key="2">
    <source>
        <dbReference type="PROSITE-ProRule" id="PRU00023"/>
    </source>
</evidence>
<dbReference type="SUPFAM" id="SSF48403">
    <property type="entry name" value="Ankyrin repeat"/>
    <property type="match status" value="1"/>
</dbReference>
<dbReference type="InParanoid" id="A0A0C2WFI1"/>
<dbReference type="Gene3D" id="1.25.40.20">
    <property type="entry name" value="Ankyrin repeat-containing domain"/>
    <property type="match status" value="1"/>
</dbReference>
<dbReference type="HOGENOM" id="CLU_434720_0_0_1"/>
<feature type="repeat" description="ANK" evidence="2">
    <location>
        <begin position="536"/>
        <end position="568"/>
    </location>
</feature>
<organism evidence="4 5">
    <name type="scientific">Amanita muscaria (strain Koide BX008)</name>
    <dbReference type="NCBI Taxonomy" id="946122"/>
    <lineage>
        <taxon>Eukaryota</taxon>
        <taxon>Fungi</taxon>
        <taxon>Dikarya</taxon>
        <taxon>Basidiomycota</taxon>
        <taxon>Agaricomycotina</taxon>
        <taxon>Agaricomycetes</taxon>
        <taxon>Agaricomycetidae</taxon>
        <taxon>Agaricales</taxon>
        <taxon>Pluteineae</taxon>
        <taxon>Amanitaceae</taxon>
        <taxon>Amanita</taxon>
    </lineage>
</organism>
<dbReference type="PANTHER" id="PTHR10039">
    <property type="entry name" value="AMELOGENIN"/>
    <property type="match status" value="1"/>
</dbReference>
<dbReference type="Gene3D" id="3.40.50.300">
    <property type="entry name" value="P-loop containing nucleotide triphosphate hydrolases"/>
    <property type="match status" value="1"/>
</dbReference>
<dbReference type="PROSITE" id="PS50088">
    <property type="entry name" value="ANK_REPEAT"/>
    <property type="match status" value="2"/>
</dbReference>
<dbReference type="SMART" id="SM00248">
    <property type="entry name" value="ANK"/>
    <property type="match status" value="2"/>
</dbReference>
<evidence type="ECO:0000313" key="4">
    <source>
        <dbReference type="EMBL" id="KIL60177.1"/>
    </source>
</evidence>
<dbReference type="PROSITE" id="PS50297">
    <property type="entry name" value="ANK_REP_REGION"/>
    <property type="match status" value="2"/>
</dbReference>
<dbReference type="Proteomes" id="UP000054549">
    <property type="component" value="Unassembled WGS sequence"/>
</dbReference>
<keyword evidence="5" id="KW-1185">Reference proteome</keyword>
<feature type="domain" description="Nephrocystin 3-like N-terminal" evidence="3">
    <location>
        <begin position="59"/>
        <end position="214"/>
    </location>
</feature>
<gene>
    <name evidence="4" type="ORF">M378DRAFT_953813</name>
</gene>
<dbReference type="Pfam" id="PF12796">
    <property type="entry name" value="Ank_2"/>
    <property type="match status" value="1"/>
</dbReference>
<dbReference type="EMBL" id="KN818303">
    <property type="protein sequence ID" value="KIL60177.1"/>
    <property type="molecule type" value="Genomic_DNA"/>
</dbReference>
<protein>
    <recommendedName>
        <fullName evidence="3">Nephrocystin 3-like N-terminal domain-containing protein</fullName>
    </recommendedName>
</protein>
<feature type="repeat" description="ANK" evidence="2">
    <location>
        <begin position="569"/>
        <end position="604"/>
    </location>
</feature>
<keyword evidence="2" id="KW-0040">ANK repeat</keyword>
<dbReference type="PRINTS" id="PR01415">
    <property type="entry name" value="ANKYRIN"/>
</dbReference>
<evidence type="ECO:0000259" key="3">
    <source>
        <dbReference type="Pfam" id="PF24883"/>
    </source>
</evidence>
<evidence type="ECO:0000313" key="5">
    <source>
        <dbReference type="Proteomes" id="UP000054549"/>
    </source>
</evidence>
<dbReference type="STRING" id="946122.A0A0C2WFI1"/>
<evidence type="ECO:0000256" key="1">
    <source>
        <dbReference type="ARBA" id="ARBA00022737"/>
    </source>
</evidence>
<name>A0A0C2WFI1_AMAMK</name>
<reference evidence="4 5" key="1">
    <citation type="submission" date="2014-04" db="EMBL/GenBank/DDBJ databases">
        <title>Evolutionary Origins and Diversification of the Mycorrhizal Mutualists.</title>
        <authorList>
            <consortium name="DOE Joint Genome Institute"/>
            <consortium name="Mycorrhizal Genomics Consortium"/>
            <person name="Kohler A."/>
            <person name="Kuo A."/>
            <person name="Nagy L.G."/>
            <person name="Floudas D."/>
            <person name="Copeland A."/>
            <person name="Barry K.W."/>
            <person name="Cichocki N."/>
            <person name="Veneault-Fourrey C."/>
            <person name="LaButti K."/>
            <person name="Lindquist E.A."/>
            <person name="Lipzen A."/>
            <person name="Lundell T."/>
            <person name="Morin E."/>
            <person name="Murat C."/>
            <person name="Riley R."/>
            <person name="Ohm R."/>
            <person name="Sun H."/>
            <person name="Tunlid A."/>
            <person name="Henrissat B."/>
            <person name="Grigoriev I.V."/>
            <person name="Hibbett D.S."/>
            <person name="Martin F."/>
        </authorList>
    </citation>
    <scope>NUCLEOTIDE SEQUENCE [LARGE SCALE GENOMIC DNA]</scope>
    <source>
        <strain evidence="4 5">Koide BX008</strain>
    </source>
</reference>
<proteinExistence type="predicted"/>
<dbReference type="InterPro" id="IPR056884">
    <property type="entry name" value="NPHP3-like_N"/>
</dbReference>
<dbReference type="PANTHER" id="PTHR10039:SF16">
    <property type="entry name" value="GPI INOSITOL-DEACYLASE"/>
    <property type="match status" value="1"/>
</dbReference>
<dbReference type="OrthoDB" id="448455at2759"/>
<sequence>MDIAPENNVVEKEHVGGCEKRLDERTFCRFRKLLLQPGTDYEVKYREAKAVLQNHSKAGKWLLSRNSFVTWKGRNSGLFWLTGVPGAGKTVLSSVVVDDLKNDPNVIVLFSYCDHRDTKTRYPTNIYANLLYQLLSANFATGDALTLARILGPYRNVLSRDEIPLGDLILNISREVERKIVVLIDGLENCHDIQHMVLDLAFIAQHLPVFVASRDHPDIRDEFGRYDNVTIDQDDIIDDLRRFVRKEAKHIKVGDPGLQAFIVDKLLLGAQGNFSWTASHIRQLHGLDAENDIRKSLIKPPRQISKICTKGLKAIDALPHSELLRGVIRLVVCAVQPITLRALTQATTTFQMGGAWYSHNGSANPRWLVDDCANLLKCVPATHRSRHERYWAANRVGNQTIETNIDDYDEIVIPFHPSVRDFLTAGSIMLPRSLLKYALHPLPDVHATLARLCQSHLDLALRLQQQTPDHNISRNAFTNYALSACPLHFLAGGRKALDSRELFTIWSRDHIDFWEPIMKYYLGNFDIDNINARGLQGGTALHWAVRGGSPDLVTLLLEKGAKVDLVDDRGDTPLLIAVKMAKGFSVSIINQLLGYGADINARDRRGYSADYLGTRRVHGSLLNLQTETIS</sequence>
<keyword evidence="1" id="KW-0677">Repeat</keyword>
<dbReference type="InterPro" id="IPR036770">
    <property type="entry name" value="Ankyrin_rpt-contain_sf"/>
</dbReference>
<dbReference type="InterPro" id="IPR002110">
    <property type="entry name" value="Ankyrin_rpt"/>
</dbReference>
<dbReference type="SUPFAM" id="SSF52540">
    <property type="entry name" value="P-loop containing nucleoside triphosphate hydrolases"/>
    <property type="match status" value="1"/>
</dbReference>
<dbReference type="InterPro" id="IPR027417">
    <property type="entry name" value="P-loop_NTPase"/>
</dbReference>
<accession>A0A0C2WFI1</accession>
<dbReference type="AlphaFoldDB" id="A0A0C2WFI1"/>